<organism evidence="3 4">
    <name type="scientific">Nocardia nova</name>
    <dbReference type="NCBI Taxonomy" id="37330"/>
    <lineage>
        <taxon>Bacteria</taxon>
        <taxon>Bacillati</taxon>
        <taxon>Actinomycetota</taxon>
        <taxon>Actinomycetes</taxon>
        <taxon>Mycobacteriales</taxon>
        <taxon>Nocardiaceae</taxon>
        <taxon>Nocardia</taxon>
    </lineage>
</organism>
<accession>A0A2S6ATC5</accession>
<gene>
    <name evidence="3" type="ORF">C5E45_09655</name>
</gene>
<feature type="transmembrane region" description="Helical" evidence="2">
    <location>
        <begin position="202"/>
        <end position="223"/>
    </location>
</feature>
<sequence length="281" mass="29285">MTARQWPAVTAVAWVAAQIAYPLTDGSARDRVTILIVALSAATALLHAWAARGIGWAAGYAAIVGGVGAVAEMIGTASGFPFGCYHYAHGRLGPDLAQVPLLVPVAWVGGLYPIWVATGLLCRRTVTRVVATAAGAVGWDLYLDPQMVADGQWTWCSAQPGLPGIRDIPYTNYLGWFAVGALMATLLVALERRCAPRGAGPAVPIAVLLWTWFGSALAHAVFLDLPASAGYGSLGLGLIAVPAVVWVLRAASDRARPLAPGHTGGPDSERPRFTGRSETGP</sequence>
<keyword evidence="2" id="KW-0472">Membrane</keyword>
<dbReference type="Pfam" id="PF04240">
    <property type="entry name" value="Caroten_synth"/>
    <property type="match status" value="1"/>
</dbReference>
<evidence type="ECO:0000313" key="3">
    <source>
        <dbReference type="EMBL" id="PPJ38505.1"/>
    </source>
</evidence>
<feature type="transmembrane region" description="Helical" evidence="2">
    <location>
        <begin position="97"/>
        <end position="118"/>
    </location>
</feature>
<dbReference type="RefSeq" id="WP_104379848.1">
    <property type="nucleotide sequence ID" value="NZ_PSZC01000005.1"/>
</dbReference>
<feature type="region of interest" description="Disordered" evidence="1">
    <location>
        <begin position="257"/>
        <end position="281"/>
    </location>
</feature>
<keyword evidence="2" id="KW-1133">Transmembrane helix</keyword>
<keyword evidence="2" id="KW-0812">Transmembrane</keyword>
<comment type="caution">
    <text evidence="3">The sequence shown here is derived from an EMBL/GenBank/DDBJ whole genome shotgun (WGS) entry which is preliminary data.</text>
</comment>
<feature type="transmembrane region" description="Helical" evidence="2">
    <location>
        <begin position="57"/>
        <end position="77"/>
    </location>
</feature>
<evidence type="ECO:0000256" key="1">
    <source>
        <dbReference type="SAM" id="MobiDB-lite"/>
    </source>
</evidence>
<dbReference type="Proteomes" id="UP000239874">
    <property type="component" value="Unassembled WGS sequence"/>
</dbReference>
<name>A0A2S6ATC5_9NOCA</name>
<evidence type="ECO:0000256" key="2">
    <source>
        <dbReference type="SAM" id="Phobius"/>
    </source>
</evidence>
<feature type="transmembrane region" description="Helical" evidence="2">
    <location>
        <begin position="32"/>
        <end position="50"/>
    </location>
</feature>
<dbReference type="EMBL" id="PSZC01000005">
    <property type="protein sequence ID" value="PPJ38505.1"/>
    <property type="molecule type" value="Genomic_DNA"/>
</dbReference>
<dbReference type="PANTHER" id="PTHR39419">
    <property type="entry name" value="SLL0814 PROTEIN"/>
    <property type="match status" value="1"/>
</dbReference>
<reference evidence="3 4" key="1">
    <citation type="submission" date="2018-02" db="EMBL/GenBank/DDBJ databases">
        <title>8 Nocardia nova and 1 Nocardia cyriacigeorgica strain used for evolution to TMP-SMX.</title>
        <authorList>
            <person name="Mehta H."/>
            <person name="Weng J."/>
            <person name="Shamoo Y."/>
        </authorList>
    </citation>
    <scope>NUCLEOTIDE SEQUENCE [LARGE SCALE GENOMIC DNA]</scope>
    <source>
        <strain evidence="3 4">MDA3139</strain>
    </source>
</reference>
<feature type="transmembrane region" description="Helical" evidence="2">
    <location>
        <begin position="173"/>
        <end position="190"/>
    </location>
</feature>
<dbReference type="PANTHER" id="PTHR39419:SF1">
    <property type="entry name" value="SLL0814 PROTEIN"/>
    <property type="match status" value="1"/>
</dbReference>
<feature type="transmembrane region" description="Helical" evidence="2">
    <location>
        <begin position="229"/>
        <end position="248"/>
    </location>
</feature>
<protein>
    <submittedName>
        <fullName evidence="3">Carotenoid biosynthesis protein</fullName>
    </submittedName>
</protein>
<evidence type="ECO:0000313" key="4">
    <source>
        <dbReference type="Proteomes" id="UP000239874"/>
    </source>
</evidence>
<proteinExistence type="predicted"/>
<dbReference type="InterPro" id="IPR007354">
    <property type="entry name" value="CruF-like"/>
</dbReference>
<dbReference type="AlphaFoldDB" id="A0A2S6ATC5"/>
<feature type="transmembrane region" description="Helical" evidence="2">
    <location>
        <begin position="125"/>
        <end position="143"/>
    </location>
</feature>